<feature type="binding site" evidence="9 11">
    <location>
        <position position="214"/>
    </location>
    <ligand>
        <name>substrate</name>
    </ligand>
</feature>
<evidence type="ECO:0000256" key="12">
    <source>
        <dbReference type="RuleBase" id="RU000512"/>
    </source>
</evidence>
<dbReference type="InterPro" id="IPR011060">
    <property type="entry name" value="RibuloseP-bd_barrel"/>
</dbReference>
<comment type="function">
    <text evidence="1 9">Catalyzes the decarboxylation of orotidine 5'-monophosphate (OMP) to uridine 5'-monophosphate (UMP).</text>
</comment>
<evidence type="ECO:0000256" key="8">
    <source>
        <dbReference type="ARBA" id="ARBA00061012"/>
    </source>
</evidence>
<feature type="binding site" evidence="9 11">
    <location>
        <position position="11"/>
    </location>
    <ligand>
        <name>substrate</name>
    </ligand>
</feature>
<feature type="binding site" evidence="9 11">
    <location>
        <position position="185"/>
    </location>
    <ligand>
        <name>substrate</name>
    </ligand>
</feature>
<reference evidence="14 15" key="1">
    <citation type="journal article" date="2018" name="Genome Announc.">
        <title>Complete genomes of two Megasphaera elsdenii strains, NCIMB 702410 and ATCC 25940.</title>
        <authorList>
            <person name="Hatmaker E.A."/>
            <person name="O'Dell K."/>
            <person name="Riley L.A."/>
            <person name="Klingeman D.M."/>
            <person name="Guss A.M."/>
        </authorList>
    </citation>
    <scope>NUCLEOTIDE SEQUENCE [LARGE SCALE GENOMIC DNA]</scope>
    <source>
        <strain evidence="14 15">NCIMB702410</strain>
    </source>
</reference>
<dbReference type="InterPro" id="IPR001754">
    <property type="entry name" value="OMPdeCOase_dom"/>
</dbReference>
<dbReference type="FunFam" id="3.20.20.70:FF:000015">
    <property type="entry name" value="Orotidine 5'-phosphate decarboxylase"/>
    <property type="match status" value="1"/>
</dbReference>
<feature type="binding site" evidence="9 11">
    <location>
        <position position="33"/>
    </location>
    <ligand>
        <name>substrate</name>
    </ligand>
</feature>
<evidence type="ECO:0000256" key="11">
    <source>
        <dbReference type="PIRSR" id="PIRSR614732-2"/>
    </source>
</evidence>
<dbReference type="CDD" id="cd04725">
    <property type="entry name" value="OMP_decarboxylase_like"/>
    <property type="match status" value="1"/>
</dbReference>
<evidence type="ECO:0000256" key="5">
    <source>
        <dbReference type="ARBA" id="ARBA00022975"/>
    </source>
</evidence>
<dbReference type="InterPro" id="IPR014732">
    <property type="entry name" value="OMPdecase"/>
</dbReference>
<comment type="catalytic activity">
    <reaction evidence="7 9 12">
        <text>orotidine 5'-phosphate + H(+) = UMP + CO2</text>
        <dbReference type="Rhea" id="RHEA:11596"/>
        <dbReference type="ChEBI" id="CHEBI:15378"/>
        <dbReference type="ChEBI" id="CHEBI:16526"/>
        <dbReference type="ChEBI" id="CHEBI:57538"/>
        <dbReference type="ChEBI" id="CHEBI:57865"/>
        <dbReference type="EC" id="4.1.1.23"/>
    </reaction>
</comment>
<dbReference type="NCBIfam" id="NF001273">
    <property type="entry name" value="PRK00230.1"/>
    <property type="match status" value="1"/>
</dbReference>
<accession>A0A2S0M780</accession>
<comment type="pathway">
    <text evidence="2 9 12">Pyrimidine metabolism; UMP biosynthesis via de novo pathway; UMP from orotate: step 2/2.</text>
</comment>
<feature type="active site" description="For OMPdecase activity" evidence="10">
    <location>
        <position position="60"/>
    </location>
</feature>
<feature type="binding site" evidence="9">
    <location>
        <begin position="60"/>
        <end position="69"/>
    </location>
    <ligand>
        <name>substrate</name>
    </ligand>
</feature>
<keyword evidence="6 9" id="KW-0456">Lyase</keyword>
<dbReference type="AlphaFoldDB" id="A0A2S0M780"/>
<evidence type="ECO:0000256" key="7">
    <source>
        <dbReference type="ARBA" id="ARBA00049157"/>
    </source>
</evidence>
<dbReference type="InterPro" id="IPR047596">
    <property type="entry name" value="OMPdecase_bac"/>
</dbReference>
<keyword evidence="5 9" id="KW-0665">Pyrimidine biosynthesis</keyword>
<organism evidence="14 15">
    <name type="scientific">Megasphaera elsdenii</name>
    <dbReference type="NCBI Taxonomy" id="907"/>
    <lineage>
        <taxon>Bacteria</taxon>
        <taxon>Bacillati</taxon>
        <taxon>Bacillota</taxon>
        <taxon>Negativicutes</taxon>
        <taxon>Veillonellales</taxon>
        <taxon>Veillonellaceae</taxon>
        <taxon>Megasphaera</taxon>
    </lineage>
</organism>
<name>A0A2S0M780_MEGEL</name>
<dbReference type="NCBIfam" id="TIGR01740">
    <property type="entry name" value="pyrF"/>
    <property type="match status" value="1"/>
</dbReference>
<gene>
    <name evidence="9" type="primary">pyrF</name>
    <name evidence="14" type="ORF">C6Y28_06545</name>
</gene>
<dbReference type="InterPro" id="IPR018089">
    <property type="entry name" value="OMPdecase_AS"/>
</dbReference>
<dbReference type="HAMAP" id="MF_01200_B">
    <property type="entry name" value="OMPdecase_type1_B"/>
    <property type="match status" value="1"/>
</dbReference>
<dbReference type="EC" id="4.1.1.23" evidence="9"/>
<dbReference type="PROSITE" id="PS00156">
    <property type="entry name" value="OMPDECASE"/>
    <property type="match status" value="1"/>
</dbReference>
<dbReference type="Pfam" id="PF00215">
    <property type="entry name" value="OMPdecase"/>
    <property type="match status" value="1"/>
</dbReference>
<feature type="binding site" evidence="9 11">
    <location>
        <position position="215"/>
    </location>
    <ligand>
        <name>substrate</name>
    </ligand>
</feature>
<feature type="active site" description="For OMPdecase activity" evidence="10">
    <location>
        <position position="65"/>
    </location>
</feature>
<dbReference type="PANTHER" id="PTHR32119">
    <property type="entry name" value="OROTIDINE 5'-PHOSPHATE DECARBOXYLASE"/>
    <property type="match status" value="1"/>
</dbReference>
<sequence>MADNRIITALDVHSLEDMKKLVETLGDSVSFYKVGMELFYSAGPDAVRYLKDQGKHVFLDLKVHDIPNTVGQSIRALTRLGADLMTLHGTGGRAMMEAAAEAVRDEAAKLNIERPRLLAVTVLTSIDEDAWKEIGGKYSIAESVKNLAKLAKEAGIDGTVSSPYEAKEIREMNGPDFLIVTPGIRPTFAVANDQKRFTTPSQALRDGASHLVIGRPITKAADPKEAAEKILAEIQGV</sequence>
<comment type="similarity">
    <text evidence="8 9">Belongs to the OMP decarboxylase family. Type 1 subfamily.</text>
</comment>
<feature type="domain" description="Orotidine 5'-phosphate decarboxylase" evidence="13">
    <location>
        <begin position="5"/>
        <end position="230"/>
    </location>
</feature>
<feature type="active site" description="Proton donor" evidence="9">
    <location>
        <position position="62"/>
    </location>
</feature>
<dbReference type="RefSeq" id="WP_027895356.1">
    <property type="nucleotide sequence ID" value="NZ_CP027569.1"/>
</dbReference>
<dbReference type="InterPro" id="IPR013785">
    <property type="entry name" value="Aldolase_TIM"/>
</dbReference>
<dbReference type="GO" id="GO:0004590">
    <property type="term" value="F:orotidine-5'-phosphate decarboxylase activity"/>
    <property type="evidence" value="ECO:0007669"/>
    <property type="project" value="UniProtKB-UniRule"/>
</dbReference>
<dbReference type="OrthoDB" id="9806203at2"/>
<protein>
    <recommendedName>
        <fullName evidence="9">Orotidine 5'-phosphate decarboxylase</fullName>
        <ecNumber evidence="9">4.1.1.23</ecNumber>
    </recommendedName>
    <alternativeName>
        <fullName evidence="9">OMP decarboxylase</fullName>
        <shortName evidence="9">OMPDCase</shortName>
        <shortName evidence="9">OMPdecase</shortName>
    </alternativeName>
</protein>
<evidence type="ECO:0000313" key="14">
    <source>
        <dbReference type="EMBL" id="AVO27287.1"/>
    </source>
</evidence>
<proteinExistence type="inferred from homology"/>
<dbReference type="Proteomes" id="UP000238358">
    <property type="component" value="Chromosome"/>
</dbReference>
<dbReference type="SUPFAM" id="SSF51366">
    <property type="entry name" value="Ribulose-phoshate binding barrel"/>
    <property type="match status" value="1"/>
</dbReference>
<evidence type="ECO:0000256" key="10">
    <source>
        <dbReference type="PIRSR" id="PIRSR614732-1"/>
    </source>
</evidence>
<feature type="binding site" evidence="9 11">
    <location>
        <position position="194"/>
    </location>
    <ligand>
        <name>substrate</name>
    </ligand>
</feature>
<evidence type="ECO:0000256" key="9">
    <source>
        <dbReference type="HAMAP-Rule" id="MF_01200"/>
    </source>
</evidence>
<evidence type="ECO:0000256" key="4">
    <source>
        <dbReference type="ARBA" id="ARBA00022793"/>
    </source>
</evidence>
<dbReference type="SMART" id="SM00934">
    <property type="entry name" value="OMPdecase"/>
    <property type="match status" value="1"/>
</dbReference>
<dbReference type="GO" id="GO:0044205">
    <property type="term" value="P:'de novo' UMP biosynthetic process"/>
    <property type="evidence" value="ECO:0007669"/>
    <property type="project" value="UniProtKB-UniRule"/>
</dbReference>
<comment type="subunit">
    <text evidence="3 9">Homodimer.</text>
</comment>
<dbReference type="Gene3D" id="3.20.20.70">
    <property type="entry name" value="Aldolase class I"/>
    <property type="match status" value="1"/>
</dbReference>
<dbReference type="PANTHER" id="PTHR32119:SF2">
    <property type="entry name" value="OROTIDINE 5'-PHOSPHATE DECARBOXYLASE"/>
    <property type="match status" value="1"/>
</dbReference>
<evidence type="ECO:0000256" key="3">
    <source>
        <dbReference type="ARBA" id="ARBA00011738"/>
    </source>
</evidence>
<evidence type="ECO:0000313" key="15">
    <source>
        <dbReference type="Proteomes" id="UP000238358"/>
    </source>
</evidence>
<dbReference type="UniPathway" id="UPA00070">
    <property type="reaction ID" value="UER00120"/>
</dbReference>
<evidence type="ECO:0000256" key="1">
    <source>
        <dbReference type="ARBA" id="ARBA00002356"/>
    </source>
</evidence>
<feature type="binding site" evidence="9 11">
    <location>
        <position position="124"/>
    </location>
    <ligand>
        <name>substrate</name>
    </ligand>
</feature>
<evidence type="ECO:0000259" key="13">
    <source>
        <dbReference type="SMART" id="SM00934"/>
    </source>
</evidence>
<evidence type="ECO:0000256" key="2">
    <source>
        <dbReference type="ARBA" id="ARBA00004861"/>
    </source>
</evidence>
<dbReference type="GO" id="GO:0005829">
    <property type="term" value="C:cytosol"/>
    <property type="evidence" value="ECO:0007669"/>
    <property type="project" value="TreeGrafter"/>
</dbReference>
<dbReference type="GO" id="GO:0006207">
    <property type="term" value="P:'de novo' pyrimidine nucleobase biosynthetic process"/>
    <property type="evidence" value="ECO:0007669"/>
    <property type="project" value="InterPro"/>
</dbReference>
<keyword evidence="4 9" id="KW-0210">Decarboxylase</keyword>
<feature type="active site" description="For OMPdecase activity" evidence="10">
    <location>
        <position position="62"/>
    </location>
</feature>
<evidence type="ECO:0000256" key="6">
    <source>
        <dbReference type="ARBA" id="ARBA00023239"/>
    </source>
</evidence>
<dbReference type="EMBL" id="CP027569">
    <property type="protein sequence ID" value="AVO27287.1"/>
    <property type="molecule type" value="Genomic_DNA"/>
</dbReference>